<evidence type="ECO:0000313" key="1">
    <source>
        <dbReference type="EMBL" id="CAF0745361.1"/>
    </source>
</evidence>
<protein>
    <submittedName>
        <fullName evidence="1">Uncharacterized protein</fullName>
    </submittedName>
</protein>
<dbReference type="EMBL" id="CAJNOO010000018">
    <property type="protein sequence ID" value="CAF0745361.1"/>
    <property type="molecule type" value="Genomic_DNA"/>
</dbReference>
<gene>
    <name evidence="2" type="ORF">OTI717_LOCUS7049</name>
    <name evidence="1" type="ORF">RFH988_LOCUS978</name>
</gene>
<evidence type="ECO:0000313" key="2">
    <source>
        <dbReference type="EMBL" id="CAF3605930.1"/>
    </source>
</evidence>
<evidence type="ECO:0000313" key="3">
    <source>
        <dbReference type="Proteomes" id="UP000663882"/>
    </source>
</evidence>
<dbReference type="Proteomes" id="UP000663823">
    <property type="component" value="Unassembled WGS sequence"/>
</dbReference>
<dbReference type="OrthoDB" id="10051215at2759"/>
<dbReference type="Proteomes" id="UP000663882">
    <property type="component" value="Unassembled WGS sequence"/>
</dbReference>
<comment type="caution">
    <text evidence="1">The sequence shown here is derived from an EMBL/GenBank/DDBJ whole genome shotgun (WGS) entry which is preliminary data.</text>
</comment>
<dbReference type="AlphaFoldDB" id="A0A813P4R9"/>
<organism evidence="1 3">
    <name type="scientific">Rotaria sordida</name>
    <dbReference type="NCBI Taxonomy" id="392033"/>
    <lineage>
        <taxon>Eukaryota</taxon>
        <taxon>Metazoa</taxon>
        <taxon>Spiralia</taxon>
        <taxon>Gnathifera</taxon>
        <taxon>Rotifera</taxon>
        <taxon>Eurotatoria</taxon>
        <taxon>Bdelloidea</taxon>
        <taxon>Philodinida</taxon>
        <taxon>Philodinidae</taxon>
        <taxon>Rotaria</taxon>
    </lineage>
</organism>
<accession>A0A813P4R9</accession>
<dbReference type="EMBL" id="CAJOAX010000515">
    <property type="protein sequence ID" value="CAF3605930.1"/>
    <property type="molecule type" value="Genomic_DNA"/>
</dbReference>
<sequence length="96" mass="11310">MPNSKKDMERKKKQMIEKLKTGEFIATVEPPSSSYGSFLEHLLHIKCLNNEYQPFVQRRLFYEILSYSISNETSTISYHFKNCLDESNTLKKQQIS</sequence>
<proteinExistence type="predicted"/>
<name>A0A813P4R9_9BILA</name>
<reference evidence="1" key="1">
    <citation type="submission" date="2021-02" db="EMBL/GenBank/DDBJ databases">
        <authorList>
            <person name="Nowell W R."/>
        </authorList>
    </citation>
    <scope>NUCLEOTIDE SEQUENCE</scope>
</reference>